<dbReference type="InterPro" id="IPR001752">
    <property type="entry name" value="Kinesin_motor_dom"/>
</dbReference>
<keyword evidence="3" id="KW-0732">Signal</keyword>
<dbReference type="InterPro" id="IPR027417">
    <property type="entry name" value="P-loop_NTPase"/>
</dbReference>
<dbReference type="InterPro" id="IPR027640">
    <property type="entry name" value="Kinesin-like_fam"/>
</dbReference>
<evidence type="ECO:0000256" key="2">
    <source>
        <dbReference type="SAM" id="Coils"/>
    </source>
</evidence>
<dbReference type="GO" id="GO:0005874">
    <property type="term" value="C:microtubule"/>
    <property type="evidence" value="ECO:0007669"/>
    <property type="project" value="TreeGrafter"/>
</dbReference>
<dbReference type="PROSITE" id="PS50067">
    <property type="entry name" value="KINESIN_MOTOR_2"/>
    <property type="match status" value="1"/>
</dbReference>
<comment type="similarity">
    <text evidence="1">Belongs to the TRAFAC class myosin-kinesin ATPase superfamily. Kinesin family.</text>
</comment>
<dbReference type="PANTHER" id="PTHR24115:SF545">
    <property type="entry name" value="KINESIN-LIKE PROTEIN KIP2"/>
    <property type="match status" value="1"/>
</dbReference>
<feature type="chain" id="PRO_5031102318" description="Kinesin motor domain-containing protein" evidence="3">
    <location>
        <begin position="18"/>
        <end position="151"/>
    </location>
</feature>
<dbReference type="GO" id="GO:0008017">
    <property type="term" value="F:microtubule binding"/>
    <property type="evidence" value="ECO:0007669"/>
    <property type="project" value="InterPro"/>
</dbReference>
<feature type="signal peptide" evidence="3">
    <location>
        <begin position="1"/>
        <end position="17"/>
    </location>
</feature>
<dbReference type="GO" id="GO:0016887">
    <property type="term" value="F:ATP hydrolysis activity"/>
    <property type="evidence" value="ECO:0007669"/>
    <property type="project" value="TreeGrafter"/>
</dbReference>
<evidence type="ECO:0000313" key="5">
    <source>
        <dbReference type="EMBL" id="CAE0632625.1"/>
    </source>
</evidence>
<dbReference type="Gene3D" id="3.40.850.10">
    <property type="entry name" value="Kinesin motor domain"/>
    <property type="match status" value="1"/>
</dbReference>
<evidence type="ECO:0000259" key="4">
    <source>
        <dbReference type="PROSITE" id="PS50067"/>
    </source>
</evidence>
<dbReference type="AlphaFoldDB" id="A0A7S4D785"/>
<feature type="domain" description="Kinesin motor" evidence="4">
    <location>
        <begin position="1"/>
        <end position="83"/>
    </location>
</feature>
<name>A0A7S4D785_HETAK</name>
<sequence>MYIRILLHCCSTTRLLALKQCIAALLKGAKYVPYQDSVLTQLLQMALGGGARRTAVVVTASMESRHAVETIQTLRFGEKCARVRHAGGAQGDVSPAVFATSAIASLNAQLQGLEEQIAREERWEDGIPVGAEDLRARYEELVERRRVLFGR</sequence>
<dbReference type="GO" id="GO:0005524">
    <property type="term" value="F:ATP binding"/>
    <property type="evidence" value="ECO:0007669"/>
    <property type="project" value="InterPro"/>
</dbReference>
<dbReference type="EMBL" id="HBIU01024431">
    <property type="protein sequence ID" value="CAE0632625.1"/>
    <property type="molecule type" value="Transcribed_RNA"/>
</dbReference>
<dbReference type="SUPFAM" id="SSF52540">
    <property type="entry name" value="P-loop containing nucleoside triphosphate hydrolases"/>
    <property type="match status" value="1"/>
</dbReference>
<evidence type="ECO:0000256" key="1">
    <source>
        <dbReference type="PROSITE-ProRule" id="PRU00283"/>
    </source>
</evidence>
<organism evidence="5">
    <name type="scientific">Heterosigma akashiwo</name>
    <name type="common">Chromophytic alga</name>
    <name type="synonym">Heterosigma carterae</name>
    <dbReference type="NCBI Taxonomy" id="2829"/>
    <lineage>
        <taxon>Eukaryota</taxon>
        <taxon>Sar</taxon>
        <taxon>Stramenopiles</taxon>
        <taxon>Ochrophyta</taxon>
        <taxon>Raphidophyceae</taxon>
        <taxon>Chattonellales</taxon>
        <taxon>Chattonellaceae</taxon>
        <taxon>Heterosigma</taxon>
    </lineage>
</organism>
<proteinExistence type="inferred from homology"/>
<feature type="coiled-coil region" evidence="2">
    <location>
        <begin position="96"/>
        <end position="123"/>
    </location>
</feature>
<dbReference type="PANTHER" id="PTHR24115">
    <property type="entry name" value="KINESIN-RELATED"/>
    <property type="match status" value="1"/>
</dbReference>
<accession>A0A7S4D785</accession>
<dbReference type="Pfam" id="PF00225">
    <property type="entry name" value="Kinesin"/>
    <property type="match status" value="1"/>
</dbReference>
<dbReference type="GO" id="GO:0007018">
    <property type="term" value="P:microtubule-based movement"/>
    <property type="evidence" value="ECO:0007669"/>
    <property type="project" value="InterPro"/>
</dbReference>
<dbReference type="GO" id="GO:0005871">
    <property type="term" value="C:kinesin complex"/>
    <property type="evidence" value="ECO:0007669"/>
    <property type="project" value="TreeGrafter"/>
</dbReference>
<keyword evidence="2" id="KW-0175">Coiled coil</keyword>
<dbReference type="InterPro" id="IPR036961">
    <property type="entry name" value="Kinesin_motor_dom_sf"/>
</dbReference>
<reference evidence="5" key="1">
    <citation type="submission" date="2021-01" db="EMBL/GenBank/DDBJ databases">
        <authorList>
            <person name="Corre E."/>
            <person name="Pelletier E."/>
            <person name="Niang G."/>
            <person name="Scheremetjew M."/>
            <person name="Finn R."/>
            <person name="Kale V."/>
            <person name="Holt S."/>
            <person name="Cochrane G."/>
            <person name="Meng A."/>
            <person name="Brown T."/>
            <person name="Cohen L."/>
        </authorList>
    </citation>
    <scope>NUCLEOTIDE SEQUENCE</scope>
    <source>
        <strain evidence="5">CCMP3107</strain>
    </source>
</reference>
<comment type="caution">
    <text evidence="1">Lacks conserved residue(s) required for the propagation of feature annotation.</text>
</comment>
<evidence type="ECO:0000256" key="3">
    <source>
        <dbReference type="SAM" id="SignalP"/>
    </source>
</evidence>
<dbReference type="GO" id="GO:0003777">
    <property type="term" value="F:microtubule motor activity"/>
    <property type="evidence" value="ECO:0007669"/>
    <property type="project" value="InterPro"/>
</dbReference>
<protein>
    <recommendedName>
        <fullName evidence="4">Kinesin motor domain-containing protein</fullName>
    </recommendedName>
</protein>
<gene>
    <name evidence="5" type="ORF">HAKA00212_LOCUS11334</name>
</gene>